<dbReference type="InterPro" id="IPR002347">
    <property type="entry name" value="SDR_fam"/>
</dbReference>
<organism evidence="4 6">
    <name type="scientific">Rhodococcus aetherivorans</name>
    <dbReference type="NCBI Taxonomy" id="191292"/>
    <lineage>
        <taxon>Bacteria</taxon>
        <taxon>Bacillati</taxon>
        <taxon>Actinomycetota</taxon>
        <taxon>Actinomycetes</taxon>
        <taxon>Mycobacteriales</taxon>
        <taxon>Nocardiaceae</taxon>
        <taxon>Rhodococcus</taxon>
    </lineage>
</organism>
<dbReference type="PRINTS" id="PR00080">
    <property type="entry name" value="SDRFAMILY"/>
</dbReference>
<keyword evidence="5" id="KW-1185">Reference proteome</keyword>
<dbReference type="PANTHER" id="PTHR43639:SF1">
    <property type="entry name" value="SHORT-CHAIN DEHYDROGENASE_REDUCTASE FAMILY PROTEIN"/>
    <property type="match status" value="1"/>
</dbReference>
<accession>A0A0F6S966</accession>
<dbReference type="InterPro" id="IPR036291">
    <property type="entry name" value="NAD(P)-bd_dom_sf"/>
</dbReference>
<evidence type="ECO:0000256" key="1">
    <source>
        <dbReference type="ARBA" id="ARBA00006484"/>
    </source>
</evidence>
<name>A0A059MLH0_9NOCA</name>
<evidence type="ECO:0000256" key="2">
    <source>
        <dbReference type="ARBA" id="ARBA00023002"/>
    </source>
</evidence>
<reference evidence="3 5" key="1">
    <citation type="journal article" date="2018" name="Biodegradation">
        <title>1,4-Dioxane degradation characteristics of Rhodococcus aetherivorans JCM 14343.</title>
        <authorList>
            <person name="Inoue D."/>
            <person name="Tsunoda T."/>
            <person name="Yamamoto N."/>
            <person name="Ike M."/>
            <person name="Sei K."/>
        </authorList>
    </citation>
    <scope>NUCLEOTIDE SEQUENCE [LARGE SCALE GENOMIC DNA]</scope>
    <source>
        <strain evidence="3 5">JCM 14343</strain>
    </source>
</reference>
<dbReference type="Proteomes" id="UP000325466">
    <property type="component" value="Unassembled WGS sequence"/>
</dbReference>
<keyword evidence="2" id="KW-0560">Oxidoreductase</keyword>
<protein>
    <submittedName>
        <fullName evidence="4">SDR family oxidoreductase</fullName>
    </submittedName>
    <submittedName>
        <fullName evidence="3">Short-chain dehydrogenase/reductase SDR</fullName>
    </submittedName>
</protein>
<reference evidence="4" key="3">
    <citation type="submission" date="2022-09" db="EMBL/GenBank/DDBJ databases">
        <title>The genome sequence of Rhodococcus aetherivorans N1.</title>
        <authorList>
            <person name="Jiang W."/>
        </authorList>
    </citation>
    <scope>NUCLEOTIDE SEQUENCE</scope>
    <source>
        <strain evidence="4">N1</strain>
    </source>
</reference>
<accession>A0A059MLH0</accession>
<dbReference type="PANTHER" id="PTHR43639">
    <property type="entry name" value="OXIDOREDUCTASE, SHORT-CHAIN DEHYDROGENASE/REDUCTASE FAMILY (AFU_ORTHOLOGUE AFUA_5G02870)"/>
    <property type="match status" value="1"/>
</dbReference>
<evidence type="ECO:0000313" key="3">
    <source>
        <dbReference type="EMBL" id="GES36922.1"/>
    </source>
</evidence>
<gene>
    <name evidence="4" type="ORF">OCS65_06410</name>
    <name evidence="3" type="ORF">RAJCM14343_2176</name>
</gene>
<evidence type="ECO:0000313" key="6">
    <source>
        <dbReference type="Proteomes" id="UP001163947"/>
    </source>
</evidence>
<dbReference type="Gene3D" id="3.40.50.720">
    <property type="entry name" value="NAD(P)-binding Rossmann-like Domain"/>
    <property type="match status" value="1"/>
</dbReference>
<sequence length="253" mass="26453">MGKLDGKVALITGAGQGIGRGIALALAKEGVHIAAAGRTESKVVATAEAIEELGGKALALRCDVSSADDVDAAVQRTVTHFGGVDILVNNANDCRPGPLLSFTDAEYERSFATGPLATLRLMRACYPVMKERGGGSIVNLVTSAAVRWDASNYGVYGSIKEGMRSLTRAAACEWGVDGIRVNAIAPHAMSPGLEAWMARNPEEAEEFRAGIPLRRIGDPETDIGRAVVFLVGEDAGYLTGATIPLDGGQSRWG</sequence>
<dbReference type="AlphaFoldDB" id="A0A059MLH0"/>
<accession>N1M2S4</accession>
<dbReference type="RefSeq" id="WP_006935179.1">
    <property type="nucleotide sequence ID" value="NZ_BAAAYP010000020.1"/>
</dbReference>
<dbReference type="EMBL" id="CP106982">
    <property type="protein sequence ID" value="UYF95392.1"/>
    <property type="molecule type" value="Genomic_DNA"/>
</dbReference>
<dbReference type="CDD" id="cd05233">
    <property type="entry name" value="SDR_c"/>
    <property type="match status" value="1"/>
</dbReference>
<dbReference type="PRINTS" id="PR00081">
    <property type="entry name" value="GDHRDH"/>
</dbReference>
<dbReference type="KEGG" id="rav:AAT18_21870"/>
<comment type="similarity">
    <text evidence="1">Belongs to the short-chain dehydrogenases/reductases (SDR) family.</text>
</comment>
<proteinExistence type="inferred from homology"/>
<dbReference type="SUPFAM" id="SSF51735">
    <property type="entry name" value="NAD(P)-binding Rossmann-fold domains"/>
    <property type="match status" value="1"/>
</dbReference>
<dbReference type="GeneID" id="83620033"/>
<dbReference type="Pfam" id="PF13561">
    <property type="entry name" value="adh_short_C2"/>
    <property type="match status" value="1"/>
</dbReference>
<reference evidence="3" key="2">
    <citation type="submission" date="2019-10" db="EMBL/GenBank/DDBJ databases">
        <title>Draft genome sequence of Rhodococcus aetherivorans JCM 14343.</title>
        <authorList>
            <person name="Inoue D."/>
            <person name="Nakazawa M."/>
            <person name="Yamamoto N."/>
            <person name="Sei K."/>
            <person name="Ike M."/>
        </authorList>
    </citation>
    <scope>NUCLEOTIDE SEQUENCE</scope>
    <source>
        <strain evidence="3">JCM 14343</strain>
    </source>
</reference>
<evidence type="ECO:0000313" key="5">
    <source>
        <dbReference type="Proteomes" id="UP000325466"/>
    </source>
</evidence>
<dbReference type="Proteomes" id="UP001163947">
    <property type="component" value="Chromosome"/>
</dbReference>
<dbReference type="EMBL" id="BLAH01000076">
    <property type="protein sequence ID" value="GES36922.1"/>
    <property type="molecule type" value="Genomic_DNA"/>
</dbReference>
<dbReference type="FunFam" id="3.40.50.720:FF:000084">
    <property type="entry name" value="Short-chain dehydrogenase reductase"/>
    <property type="match status" value="1"/>
</dbReference>
<evidence type="ECO:0000313" key="4">
    <source>
        <dbReference type="EMBL" id="UYF95392.1"/>
    </source>
</evidence>
<dbReference type="GO" id="GO:0016491">
    <property type="term" value="F:oxidoreductase activity"/>
    <property type="evidence" value="ECO:0007669"/>
    <property type="project" value="UniProtKB-KW"/>
</dbReference>